<feature type="repeat" description="ANK" evidence="3">
    <location>
        <begin position="222"/>
        <end position="254"/>
    </location>
</feature>
<reference evidence="5 6" key="1">
    <citation type="submission" date="2014-06" db="EMBL/GenBank/DDBJ databases">
        <authorList>
            <consortium name="DOE Joint Genome Institute"/>
            <person name="Kuo A."/>
            <person name="Kohler A."/>
            <person name="Nagy L.G."/>
            <person name="Floudas D."/>
            <person name="Copeland A."/>
            <person name="Barry K.W."/>
            <person name="Cichocki N."/>
            <person name="Veneault-Fourrey C."/>
            <person name="LaButti K."/>
            <person name="Lindquist E.A."/>
            <person name="Lipzen A."/>
            <person name="Lundell T."/>
            <person name="Morin E."/>
            <person name="Murat C."/>
            <person name="Sun H."/>
            <person name="Tunlid A."/>
            <person name="Henrissat B."/>
            <person name="Grigoriev I.V."/>
            <person name="Hibbett D.S."/>
            <person name="Martin F."/>
            <person name="Nordberg H.P."/>
            <person name="Cantor M.N."/>
            <person name="Hua S.X."/>
        </authorList>
    </citation>
    <scope>NUCLEOTIDE SEQUENCE [LARGE SCALE GENOMIC DNA]</scope>
    <source>
        <strain evidence="5 6">ATCC 200175</strain>
    </source>
</reference>
<gene>
    <name evidence="5" type="ORF">PAXINDRAFT_43750</name>
</gene>
<name>A0A0C9SY02_PAXIN</name>
<proteinExistence type="predicted"/>
<evidence type="ECO:0000259" key="4">
    <source>
        <dbReference type="Pfam" id="PF22939"/>
    </source>
</evidence>
<evidence type="ECO:0000313" key="5">
    <source>
        <dbReference type="EMBL" id="KIJ14684.1"/>
    </source>
</evidence>
<dbReference type="InterPro" id="IPR054471">
    <property type="entry name" value="GPIID_WHD"/>
</dbReference>
<evidence type="ECO:0000256" key="2">
    <source>
        <dbReference type="ARBA" id="ARBA00023043"/>
    </source>
</evidence>
<feature type="non-terminal residue" evidence="5">
    <location>
        <position position="1"/>
    </location>
</feature>
<dbReference type="Pfam" id="PF12796">
    <property type="entry name" value="Ank_2"/>
    <property type="match status" value="2"/>
</dbReference>
<evidence type="ECO:0000256" key="1">
    <source>
        <dbReference type="ARBA" id="ARBA00022737"/>
    </source>
</evidence>
<dbReference type="Gene3D" id="1.25.40.20">
    <property type="entry name" value="Ankyrin repeat-containing domain"/>
    <property type="match status" value="2"/>
</dbReference>
<dbReference type="Pfam" id="PF22939">
    <property type="entry name" value="WHD_GPIID"/>
    <property type="match status" value="1"/>
</dbReference>
<organism evidence="5 6">
    <name type="scientific">Paxillus involutus ATCC 200175</name>
    <dbReference type="NCBI Taxonomy" id="664439"/>
    <lineage>
        <taxon>Eukaryota</taxon>
        <taxon>Fungi</taxon>
        <taxon>Dikarya</taxon>
        <taxon>Basidiomycota</taxon>
        <taxon>Agaricomycotina</taxon>
        <taxon>Agaricomycetes</taxon>
        <taxon>Agaricomycetidae</taxon>
        <taxon>Boletales</taxon>
        <taxon>Paxilineae</taxon>
        <taxon>Paxillaceae</taxon>
        <taxon>Paxillus</taxon>
    </lineage>
</organism>
<dbReference type="SMART" id="SM00248">
    <property type="entry name" value="ANK"/>
    <property type="match status" value="3"/>
</dbReference>
<evidence type="ECO:0000256" key="3">
    <source>
        <dbReference type="PROSITE-ProRule" id="PRU00023"/>
    </source>
</evidence>
<feature type="repeat" description="ANK" evidence="3">
    <location>
        <begin position="321"/>
        <end position="342"/>
    </location>
</feature>
<dbReference type="PROSITE" id="PS50088">
    <property type="entry name" value="ANK_REPEAT"/>
    <property type="match status" value="4"/>
</dbReference>
<dbReference type="Proteomes" id="UP000053647">
    <property type="component" value="Unassembled WGS sequence"/>
</dbReference>
<reference evidence="6" key="2">
    <citation type="submission" date="2015-01" db="EMBL/GenBank/DDBJ databases">
        <title>Evolutionary Origins and Diversification of the Mycorrhizal Mutualists.</title>
        <authorList>
            <consortium name="DOE Joint Genome Institute"/>
            <consortium name="Mycorrhizal Genomics Consortium"/>
            <person name="Kohler A."/>
            <person name="Kuo A."/>
            <person name="Nagy L.G."/>
            <person name="Floudas D."/>
            <person name="Copeland A."/>
            <person name="Barry K.W."/>
            <person name="Cichocki N."/>
            <person name="Veneault-Fourrey C."/>
            <person name="LaButti K."/>
            <person name="Lindquist E.A."/>
            <person name="Lipzen A."/>
            <person name="Lundell T."/>
            <person name="Morin E."/>
            <person name="Murat C."/>
            <person name="Riley R."/>
            <person name="Ohm R."/>
            <person name="Sun H."/>
            <person name="Tunlid A."/>
            <person name="Henrissat B."/>
            <person name="Grigoriev I.V."/>
            <person name="Hibbett D.S."/>
            <person name="Martin F."/>
        </authorList>
    </citation>
    <scope>NUCLEOTIDE SEQUENCE [LARGE SCALE GENOMIC DNA]</scope>
    <source>
        <strain evidence="6">ATCC 200175</strain>
    </source>
</reference>
<feature type="non-terminal residue" evidence="5">
    <location>
        <position position="342"/>
    </location>
</feature>
<accession>A0A0C9SY02</accession>
<keyword evidence="2 3" id="KW-0040">ANK repeat</keyword>
<dbReference type="AlphaFoldDB" id="A0A0C9SY02"/>
<dbReference type="HOGENOM" id="CLU_000288_34_23_1"/>
<dbReference type="InterPro" id="IPR002110">
    <property type="entry name" value="Ankyrin_rpt"/>
</dbReference>
<feature type="repeat" description="ANK" evidence="3">
    <location>
        <begin position="288"/>
        <end position="320"/>
    </location>
</feature>
<dbReference type="OrthoDB" id="7464126at2759"/>
<protein>
    <recommendedName>
        <fullName evidence="4">GPI inositol-deacylase winged helix domain-containing protein</fullName>
    </recommendedName>
</protein>
<feature type="domain" description="GPI inositol-deacylase winged helix" evidence="4">
    <location>
        <begin position="28"/>
        <end position="115"/>
    </location>
</feature>
<dbReference type="PROSITE" id="PS50297">
    <property type="entry name" value="ANK_REP_REGION"/>
    <property type="match status" value="4"/>
</dbReference>
<dbReference type="EMBL" id="KN819341">
    <property type="protein sequence ID" value="KIJ14684.1"/>
    <property type="molecule type" value="Genomic_DNA"/>
</dbReference>
<keyword evidence="1" id="KW-0677">Repeat</keyword>
<evidence type="ECO:0000313" key="6">
    <source>
        <dbReference type="Proteomes" id="UP000053647"/>
    </source>
</evidence>
<sequence>DTLTRLPTSLNEMYALMVSKIDPNYLPYARAIMQWLLSSVRQLKLEEIATVVGFDFSDERPAFDKDRCFAHPEAVLDVCGGLVVMSQGTTLRVLIHATDRVTLAHLTVKEFLLQQESLLHVNEPDAHSLIAQSCLTYLLDLSQPHVTADVGEFPLHDYAVQNWMEHASSTRDIENTQSVIHKLALEVLHPEYETFQRWSSAWDTIAELLLQNGADLNAQGKDSDTPLRSACSRGHTKIVGLLLQKGVNVNAQGKDVDTPLHSACSGGHTKIVELLLQNGADINAQGKDSDTPLRSACSRGHTKIVELLLQNGADVNAQGEDADTPLRSACSGGHIKIVELLL</sequence>
<dbReference type="SUPFAM" id="SSF48403">
    <property type="entry name" value="Ankyrin repeat"/>
    <property type="match status" value="1"/>
</dbReference>
<dbReference type="PANTHER" id="PTHR24171">
    <property type="entry name" value="ANKYRIN REPEAT DOMAIN-CONTAINING PROTEIN 39-RELATED"/>
    <property type="match status" value="1"/>
</dbReference>
<feature type="repeat" description="ANK" evidence="3">
    <location>
        <begin position="255"/>
        <end position="287"/>
    </location>
</feature>
<dbReference type="PRINTS" id="PR01415">
    <property type="entry name" value="ANKYRIN"/>
</dbReference>
<dbReference type="InterPro" id="IPR036770">
    <property type="entry name" value="Ankyrin_rpt-contain_sf"/>
</dbReference>
<keyword evidence="6" id="KW-1185">Reference proteome</keyword>